<proteinExistence type="predicted"/>
<evidence type="ECO:0000313" key="2">
    <source>
        <dbReference type="Proteomes" id="UP000805841"/>
    </source>
</evidence>
<feature type="non-terminal residue" evidence="1">
    <location>
        <position position="1"/>
    </location>
</feature>
<name>A0ABR7Z9X1_9PSED</name>
<protein>
    <submittedName>
        <fullName evidence="1">Uncharacterized protein</fullName>
    </submittedName>
</protein>
<dbReference type="Proteomes" id="UP000805841">
    <property type="component" value="Unassembled WGS sequence"/>
</dbReference>
<dbReference type="Pfam" id="PF26207">
    <property type="entry name" value="Phage_phiTE_015"/>
    <property type="match status" value="1"/>
</dbReference>
<dbReference type="RefSeq" id="WP_190427248.1">
    <property type="nucleotide sequence ID" value="NZ_JAAOCA010000066.1"/>
</dbReference>
<evidence type="ECO:0000313" key="1">
    <source>
        <dbReference type="EMBL" id="MBD1602356.1"/>
    </source>
</evidence>
<accession>A0ABR7Z9X1</accession>
<keyword evidence="2" id="KW-1185">Reference proteome</keyword>
<gene>
    <name evidence="1" type="ORF">HAQ05_27115</name>
</gene>
<dbReference type="EMBL" id="JAAOCA010000066">
    <property type="protein sequence ID" value="MBD1602356.1"/>
    <property type="molecule type" value="Genomic_DNA"/>
</dbReference>
<dbReference type="InterPro" id="IPR058601">
    <property type="entry name" value="Phage_phiTE_015-like"/>
</dbReference>
<sequence>REEFEAWLLEVHGLTAEWQPERNCFKEYPAHLAYQAWQASRAAVVVELPSKWNDPTNSNMQSWDSGIDDARMAIEAAGLKVAP</sequence>
<reference evidence="1 2" key="1">
    <citation type="journal article" date="2020" name="Insects">
        <title>Bacteria Belonging to Pseudomonas typographi sp. nov. from the Bark Beetle Ips typographus Have Genomic Potential to Aid in the Host Ecology.</title>
        <authorList>
            <person name="Peral-Aranega E."/>
            <person name="Saati-Santamaria Z."/>
            <person name="Kolarik M."/>
            <person name="Rivas R."/>
            <person name="Garcia-Fraile P."/>
        </authorList>
    </citation>
    <scope>NUCLEOTIDE SEQUENCE [LARGE SCALE GENOMIC DNA]</scope>
    <source>
        <strain evidence="1 2">CA3A</strain>
    </source>
</reference>
<comment type="caution">
    <text evidence="1">The sequence shown here is derived from an EMBL/GenBank/DDBJ whole genome shotgun (WGS) entry which is preliminary data.</text>
</comment>
<organism evidence="1 2">
    <name type="scientific">Pseudomonas typographi</name>
    <dbReference type="NCBI Taxonomy" id="2715964"/>
    <lineage>
        <taxon>Bacteria</taxon>
        <taxon>Pseudomonadati</taxon>
        <taxon>Pseudomonadota</taxon>
        <taxon>Gammaproteobacteria</taxon>
        <taxon>Pseudomonadales</taxon>
        <taxon>Pseudomonadaceae</taxon>
        <taxon>Pseudomonas</taxon>
    </lineage>
</organism>